<dbReference type="Pfam" id="PF13087">
    <property type="entry name" value="AAA_12"/>
    <property type="match status" value="1"/>
</dbReference>
<dbReference type="InterPro" id="IPR057373">
    <property type="entry name" value="ZNFX1"/>
</dbReference>
<evidence type="ECO:0000256" key="3">
    <source>
        <dbReference type="ARBA" id="ARBA00022806"/>
    </source>
</evidence>
<feature type="coiled-coil region" evidence="5">
    <location>
        <begin position="157"/>
        <end position="184"/>
    </location>
</feature>
<dbReference type="InterPro" id="IPR047187">
    <property type="entry name" value="SF1_C_Upf1"/>
</dbReference>
<keyword evidence="10" id="KW-1185">Reference proteome</keyword>
<dbReference type="OrthoDB" id="2423195at2759"/>
<reference evidence="9" key="1">
    <citation type="submission" date="2020-08" db="EMBL/GenBank/DDBJ databases">
        <title>Multicomponent nature underlies the extraordinary mechanical properties of spider dragline silk.</title>
        <authorList>
            <person name="Kono N."/>
            <person name="Nakamura H."/>
            <person name="Mori M."/>
            <person name="Yoshida Y."/>
            <person name="Ohtoshi R."/>
            <person name="Malay A.D."/>
            <person name="Moran D.A.P."/>
            <person name="Tomita M."/>
            <person name="Numata K."/>
            <person name="Arakawa K."/>
        </authorList>
    </citation>
    <scope>NUCLEOTIDE SEQUENCE</scope>
</reference>
<keyword evidence="2" id="KW-0378">Hydrolase</keyword>
<dbReference type="Pfam" id="PF25396">
    <property type="entry name" value="ZNFX1"/>
    <property type="match status" value="1"/>
</dbReference>
<dbReference type="SUPFAM" id="SSF52540">
    <property type="entry name" value="P-loop containing nucleoside triphosphate hydrolases"/>
    <property type="match status" value="1"/>
</dbReference>
<dbReference type="GO" id="GO:0016787">
    <property type="term" value="F:hydrolase activity"/>
    <property type="evidence" value="ECO:0007669"/>
    <property type="project" value="UniProtKB-KW"/>
</dbReference>
<dbReference type="InterPro" id="IPR041679">
    <property type="entry name" value="DNA2/NAM7-like_C"/>
</dbReference>
<feature type="domain" description="ZNFX1" evidence="8">
    <location>
        <begin position="266"/>
        <end position="363"/>
    </location>
</feature>
<evidence type="ECO:0000313" key="9">
    <source>
        <dbReference type="EMBL" id="GFS95954.1"/>
    </source>
</evidence>
<gene>
    <name evidence="9" type="primary">ZNFX1</name>
    <name evidence="9" type="ORF">NPIL_381361</name>
</gene>
<dbReference type="GO" id="GO:0031380">
    <property type="term" value="C:nuclear RNA-directed RNA polymerase complex"/>
    <property type="evidence" value="ECO:0007669"/>
    <property type="project" value="TreeGrafter"/>
</dbReference>
<dbReference type="PANTHER" id="PTHR10887:SF341">
    <property type="entry name" value="NFX1-TYPE ZINC FINGER-CONTAINING PROTEIN 1"/>
    <property type="match status" value="1"/>
</dbReference>
<keyword evidence="5" id="KW-0175">Coiled coil</keyword>
<dbReference type="FunFam" id="3.40.50.300:FF:000326">
    <property type="entry name" value="P-loop containing nucleoside triphosphate hydrolase"/>
    <property type="match status" value="1"/>
</dbReference>
<protein>
    <submittedName>
        <fullName evidence="9">NFX1-type zinc finger-containing protein 1</fullName>
    </submittedName>
</protein>
<feature type="domain" description="DNA2/NAM7 helicase-like C-terminal" evidence="7">
    <location>
        <begin position="867"/>
        <end position="1048"/>
    </location>
</feature>
<dbReference type="GO" id="GO:0005694">
    <property type="term" value="C:chromosome"/>
    <property type="evidence" value="ECO:0007669"/>
    <property type="project" value="UniProtKB-ARBA"/>
</dbReference>
<accession>A0A8X6TDB1</accession>
<dbReference type="InterPro" id="IPR027417">
    <property type="entry name" value="P-loop_NTPase"/>
</dbReference>
<dbReference type="Proteomes" id="UP000887013">
    <property type="component" value="Unassembled WGS sequence"/>
</dbReference>
<sequence length="1600" mass="183059">MAASNEKRIHRLTRHDIIELMNKNDIELLMKVSRTSFGFDKFLKNKEYFKSQEEIDYELFEFLIEVSSRVCTIRRQNCLGSVQKFLSTLANDCKEFLFNDAFTVINECLNRKGKICFASYLKHYLIILKTMMKNDIATETIANYTYPSLQNVANELKSMRIQNLQEVQDEYQKLKKEVDKYDRPSPGSDEDDDEAGLFRQLSIVPKDNDIVNVILSDLPCNKIDGPYSSVNQYLSVHFRLMREDMIRSFRDCIKMCENPSEAVKSGCRIYESVKVQFPPKYDTSGICYTIQVQTNKVMDLTTVLMPGSMVCLTPDSFQTVYFAILTSNPKGSGKTKQCTSEIRLDELFDNVLKKDVEYLMFEPNAYFECYRHVLSAIKGFNKNNLPLADFLVFLDFDKPEPEYLACPEIIENQKYCLHEKCDESNLKSCSENCRILNEKLSDNKSELCIESKLKNNKCDRSVRIDSFKEDLDDESKSDISDDCKVFNPLCCDEWPTAADLKLDDQQLEAFKVALTNKVAVIQGPPGTGKTFMGVKIVKTLLCNVPLTPIIICCLTNHALDQFLERILVFEKKIIRLGLQSESGLLEPHNLENLCLAAKQSCDENTHLTMIGLLKKSLNLLQELAPQLPEKRSGNYDEHFVKCKKLCKNLNDLFSDLMLCKDKYLDDSTLNKIIREENKKQLREGSSNNSKVLSFNVLEWLCCSRTSELYEKCEDRFNKLKKKKFDPFLYNQDVNVWSLKLNERYEFFFNWRKNYLCHLEEEIKVHQDDLVHLQQQPYKGREPDPLKIDILKSAFVIGVTTTGAAKYRDLLRCTNATIMIVEEAAQVLESHIIASLLPTTQHLILIGDHKQLRPLPSNHELSEVYNLKISMFERLFNNGCPSATLVSQHRMKPCIADLLVQDHLYDELKSYKNVYEYEEILGVKSSVYFLDHSSPESESSSSTSLSNKHEAQMIVSLTKYLCKQDYTEDLITILAAYSAQILLIEEYLKEENMNVKVTTVDNYQGEENDIVLISFVRGNKYGRIGFLSENNRVNVALSRARKGMFCFGNFSLYAEKSELWKCIVDKLKPEKIGPELPLQCKQHSTTTFVNDSDQILQLIQRGCSEKCGFKLPCGHLCVRKCHYDDADHSRYDCPLPCEKVIADGRKCNRLCFERCKSVKKLNVTLKCTHRARQRKDGSVISICVVEEQKLLPCGHVDTVLCSSDISTHKCRKSVSVPLSCGHKKDVHCYKKNDLTDAICDELKPTLGPCGHNIDIPCRSNSEEHELLSFCKNTCGILLNCGHPCSGKCSICSDSGIHAFCTVKCSVMLSCGHECHGYCGSPCPPCNAKCLLSCSHGMSCCNLCIRPCVLCQEKCDRGCSHVGRCNKKCFEMCSVEACSKVCRNILPCGHKCAGLCGDPCPYLCRVCNEEDFESGNPKSDFYIELEDCNHVVEIGKMDELFNDCIDCLMWPCCPSCNLPIRNSTRYKSLIKRIKKSILTMYDNSDEIDEVQYLLNSLYPDSVIPFEFLDVHKRIMSILNTTVKPSSATLLVLKRCIMSIRTLILVNQKFREIEILKKKMFLQNRFNALLKWIRNHLKCASYQQLDELDAQTLELKKQTNQEL</sequence>
<proteinExistence type="predicted"/>
<dbReference type="GO" id="GO:0005524">
    <property type="term" value="F:ATP binding"/>
    <property type="evidence" value="ECO:0007669"/>
    <property type="project" value="UniProtKB-KW"/>
</dbReference>
<dbReference type="GO" id="GO:0004386">
    <property type="term" value="F:helicase activity"/>
    <property type="evidence" value="ECO:0007669"/>
    <property type="project" value="UniProtKB-KW"/>
</dbReference>
<name>A0A8X6TDB1_NEPPI</name>
<dbReference type="InterPro" id="IPR045055">
    <property type="entry name" value="DNA2/NAM7-like"/>
</dbReference>
<feature type="domain" description="DNA2/NAM7 helicase helicase" evidence="6">
    <location>
        <begin position="501"/>
        <end position="853"/>
    </location>
</feature>
<evidence type="ECO:0000256" key="2">
    <source>
        <dbReference type="ARBA" id="ARBA00022801"/>
    </source>
</evidence>
<evidence type="ECO:0000256" key="5">
    <source>
        <dbReference type="SAM" id="Coils"/>
    </source>
</evidence>
<keyword evidence="1" id="KW-0547">Nucleotide-binding</keyword>
<dbReference type="Gene3D" id="3.40.50.300">
    <property type="entry name" value="P-loop containing nucleotide triphosphate hydrolases"/>
    <property type="match status" value="3"/>
</dbReference>
<dbReference type="EMBL" id="BMAW01100615">
    <property type="protein sequence ID" value="GFS95954.1"/>
    <property type="molecule type" value="Genomic_DNA"/>
</dbReference>
<evidence type="ECO:0000313" key="10">
    <source>
        <dbReference type="Proteomes" id="UP000887013"/>
    </source>
</evidence>
<dbReference type="PANTHER" id="PTHR10887">
    <property type="entry name" value="DNA2/NAM7 HELICASE FAMILY"/>
    <property type="match status" value="1"/>
</dbReference>
<comment type="caution">
    <text evidence="9">The sequence shown here is derived from an EMBL/GenBank/DDBJ whole genome shotgun (WGS) entry which is preliminary data.</text>
</comment>
<keyword evidence="3" id="KW-0347">Helicase</keyword>
<dbReference type="CDD" id="cd18808">
    <property type="entry name" value="SF1_C_Upf1"/>
    <property type="match status" value="1"/>
</dbReference>
<keyword evidence="4" id="KW-0067">ATP-binding</keyword>
<evidence type="ECO:0000256" key="4">
    <source>
        <dbReference type="ARBA" id="ARBA00022840"/>
    </source>
</evidence>
<dbReference type="InterPro" id="IPR041677">
    <property type="entry name" value="DNA2/NAM7_AAA_11"/>
</dbReference>
<evidence type="ECO:0000256" key="1">
    <source>
        <dbReference type="ARBA" id="ARBA00022741"/>
    </source>
</evidence>
<dbReference type="GO" id="GO:0031048">
    <property type="term" value="P:regulatory ncRNA-mediated heterochromatin formation"/>
    <property type="evidence" value="ECO:0007669"/>
    <property type="project" value="TreeGrafter"/>
</dbReference>
<evidence type="ECO:0000259" key="8">
    <source>
        <dbReference type="Pfam" id="PF25396"/>
    </source>
</evidence>
<evidence type="ECO:0000259" key="6">
    <source>
        <dbReference type="Pfam" id="PF13086"/>
    </source>
</evidence>
<organism evidence="9 10">
    <name type="scientific">Nephila pilipes</name>
    <name type="common">Giant wood spider</name>
    <name type="synonym">Nephila maculata</name>
    <dbReference type="NCBI Taxonomy" id="299642"/>
    <lineage>
        <taxon>Eukaryota</taxon>
        <taxon>Metazoa</taxon>
        <taxon>Ecdysozoa</taxon>
        <taxon>Arthropoda</taxon>
        <taxon>Chelicerata</taxon>
        <taxon>Arachnida</taxon>
        <taxon>Araneae</taxon>
        <taxon>Araneomorphae</taxon>
        <taxon>Entelegynae</taxon>
        <taxon>Araneoidea</taxon>
        <taxon>Nephilidae</taxon>
        <taxon>Nephila</taxon>
    </lineage>
</organism>
<dbReference type="Pfam" id="PF13086">
    <property type="entry name" value="AAA_11"/>
    <property type="match status" value="1"/>
</dbReference>
<evidence type="ECO:0000259" key="7">
    <source>
        <dbReference type="Pfam" id="PF13087"/>
    </source>
</evidence>